<dbReference type="RefSeq" id="WP_354366549.1">
    <property type="nucleotide sequence ID" value="NZ_JBEPMA010000001.1"/>
</dbReference>
<dbReference type="InterPro" id="IPR036779">
    <property type="entry name" value="LysM_dom_sf"/>
</dbReference>
<dbReference type="EMBL" id="JBEPMA010000001">
    <property type="protein sequence ID" value="MET3616542.1"/>
    <property type="molecule type" value="Genomic_DNA"/>
</dbReference>
<evidence type="ECO:0000313" key="3">
    <source>
        <dbReference type="Proteomes" id="UP001549162"/>
    </source>
</evidence>
<organism evidence="2 3">
    <name type="scientific">Peptoniphilus olsenii</name>
    <dbReference type="NCBI Taxonomy" id="411570"/>
    <lineage>
        <taxon>Bacteria</taxon>
        <taxon>Bacillati</taxon>
        <taxon>Bacillota</taxon>
        <taxon>Tissierellia</taxon>
        <taxon>Tissierellales</taxon>
        <taxon>Peptoniphilaceae</taxon>
        <taxon>Peptoniphilus</taxon>
    </lineage>
</organism>
<comment type="caution">
    <text evidence="2">The sequence shown here is derived from an EMBL/GenBank/DDBJ whole genome shotgun (WGS) entry which is preliminary data.</text>
</comment>
<reference evidence="2 3" key="1">
    <citation type="submission" date="2024-06" db="EMBL/GenBank/DDBJ databases">
        <title>Genomic Encyclopedia of Type Strains, Phase IV (KMG-IV): sequencing the most valuable type-strain genomes for metagenomic binning, comparative biology and taxonomic classification.</title>
        <authorList>
            <person name="Goeker M."/>
        </authorList>
    </citation>
    <scope>NUCLEOTIDE SEQUENCE [LARGE SCALE GENOMIC DNA]</scope>
    <source>
        <strain evidence="2 3">DSM 21460</strain>
    </source>
</reference>
<accession>A0ABV2J6Z0</accession>
<gene>
    <name evidence="2" type="ORF">ABID14_000162</name>
</gene>
<dbReference type="PROSITE" id="PS51782">
    <property type="entry name" value="LYSM"/>
    <property type="match status" value="1"/>
</dbReference>
<feature type="domain" description="LysM" evidence="1">
    <location>
        <begin position="41"/>
        <end position="89"/>
    </location>
</feature>
<dbReference type="SUPFAM" id="SSF54106">
    <property type="entry name" value="LysM domain"/>
    <property type="match status" value="1"/>
</dbReference>
<sequence length="95" mass="11327">MKRRYYIKKTKVVMFLLFIFIFNTGLTLQRESHIPDKMEFEVYTVKEGDTIWSIANFYEFKDKMIFVLEIERINKTNSQKLQPGDKLAIPVISSI</sequence>
<keyword evidence="3" id="KW-1185">Reference proteome</keyword>
<evidence type="ECO:0000259" key="1">
    <source>
        <dbReference type="PROSITE" id="PS51782"/>
    </source>
</evidence>
<dbReference type="InterPro" id="IPR018392">
    <property type="entry name" value="LysM"/>
</dbReference>
<protein>
    <recommendedName>
        <fullName evidence="1">LysM domain-containing protein</fullName>
    </recommendedName>
</protein>
<dbReference type="Pfam" id="PF01476">
    <property type="entry name" value="LysM"/>
    <property type="match status" value="1"/>
</dbReference>
<dbReference type="Gene3D" id="3.10.350.10">
    <property type="entry name" value="LysM domain"/>
    <property type="match status" value="1"/>
</dbReference>
<evidence type="ECO:0000313" key="2">
    <source>
        <dbReference type="EMBL" id="MET3616542.1"/>
    </source>
</evidence>
<proteinExistence type="predicted"/>
<dbReference type="CDD" id="cd00118">
    <property type="entry name" value="LysM"/>
    <property type="match status" value="1"/>
</dbReference>
<dbReference type="SMART" id="SM00257">
    <property type="entry name" value="LysM"/>
    <property type="match status" value="1"/>
</dbReference>
<dbReference type="Proteomes" id="UP001549162">
    <property type="component" value="Unassembled WGS sequence"/>
</dbReference>
<name>A0ABV2J6Z0_9FIRM</name>